<evidence type="ECO:0000256" key="4">
    <source>
        <dbReference type="ARBA" id="ARBA00022729"/>
    </source>
</evidence>
<proteinExistence type="inferred from homology"/>
<evidence type="ECO:0000256" key="7">
    <source>
        <dbReference type="ARBA" id="ARBA00023049"/>
    </source>
</evidence>
<dbReference type="Pfam" id="PF05572">
    <property type="entry name" value="Peptidase_M43"/>
    <property type="match status" value="1"/>
</dbReference>
<evidence type="ECO:0000256" key="1">
    <source>
        <dbReference type="ARBA" id="ARBA00008721"/>
    </source>
</evidence>
<dbReference type="Proteomes" id="UP001562354">
    <property type="component" value="Unassembled WGS sequence"/>
</dbReference>
<dbReference type="GeneID" id="95978924"/>
<keyword evidence="3" id="KW-0479">Metal-binding</keyword>
<name>A0ABR3PK70_9PEZI</name>
<evidence type="ECO:0000256" key="3">
    <source>
        <dbReference type="ARBA" id="ARBA00022723"/>
    </source>
</evidence>
<dbReference type="PANTHER" id="PTHR47466:SF1">
    <property type="entry name" value="METALLOPROTEASE MEP1 (AFU_ORTHOLOGUE AFUA_1G07730)-RELATED"/>
    <property type="match status" value="1"/>
</dbReference>
<evidence type="ECO:0000256" key="5">
    <source>
        <dbReference type="ARBA" id="ARBA00022801"/>
    </source>
</evidence>
<accession>A0ABR3PK70</accession>
<comment type="similarity">
    <text evidence="1">Belongs to the peptidase M43B family.</text>
</comment>
<dbReference type="Gene3D" id="3.40.390.10">
    <property type="entry name" value="Collagenase (Catalytic Domain)"/>
    <property type="match status" value="1"/>
</dbReference>
<keyword evidence="4" id="KW-0732">Signal</keyword>
<evidence type="ECO:0000256" key="6">
    <source>
        <dbReference type="ARBA" id="ARBA00022833"/>
    </source>
</evidence>
<comment type="caution">
    <text evidence="10">The sequence shown here is derived from an EMBL/GenBank/DDBJ whole genome shotgun (WGS) entry which is preliminary data.</text>
</comment>
<reference evidence="10 11" key="1">
    <citation type="submission" date="2024-07" db="EMBL/GenBank/DDBJ databases">
        <title>Draft sequence of the Neodothiora populina.</title>
        <authorList>
            <person name="Drown D.D."/>
            <person name="Schuette U.S."/>
            <person name="Buechlein A.B."/>
            <person name="Rusch D.R."/>
            <person name="Winton L.W."/>
            <person name="Adams G.A."/>
        </authorList>
    </citation>
    <scope>NUCLEOTIDE SEQUENCE [LARGE SCALE GENOMIC DNA]</scope>
    <source>
        <strain evidence="10 11">CPC 39397</strain>
    </source>
</reference>
<keyword evidence="5" id="KW-0378">Hydrolase</keyword>
<dbReference type="PANTHER" id="PTHR47466">
    <property type="match status" value="1"/>
</dbReference>
<gene>
    <name evidence="10" type="ORF">AAFC00_005225</name>
</gene>
<evidence type="ECO:0000256" key="2">
    <source>
        <dbReference type="ARBA" id="ARBA00022670"/>
    </source>
</evidence>
<evidence type="ECO:0000313" key="11">
    <source>
        <dbReference type="Proteomes" id="UP001562354"/>
    </source>
</evidence>
<dbReference type="InterPro" id="IPR008754">
    <property type="entry name" value="Peptidase_M43"/>
</dbReference>
<sequence length="313" mass="33665">MRTYLMLNGMTALATSASATKQHADITAPNGTTTDYDTSYKHFDCGVSAKHGSDHFNDTVRAMHHGIFKPGSLLHKPGLHSRDTSMIDANAVFHVVTKTSSAGSITQAMADKQIAVMNEVYNPYNVNFILVNATFTVNDAWAVGQGSDNDAMKSSLRQGSYSTLNIYFQTDLYGSILGTCSLPSDIGAAPVDPKTYFQDGCNVQAGTMPGGVIQGYNLGKTAVHETGHWLGLLHVFEGYSCTGDGDFIADTPMQSTSTDGCPTKPAKDSCPAATGVDAVHNYMDYSTDACYTNFTPLQQARIADMWATYRKGR</sequence>
<keyword evidence="2" id="KW-0645">Protease</keyword>
<dbReference type="InterPro" id="IPR024079">
    <property type="entry name" value="MetalloPept_cat_dom_sf"/>
</dbReference>
<keyword evidence="8" id="KW-1015">Disulfide bond</keyword>
<evidence type="ECO:0000259" key="9">
    <source>
        <dbReference type="Pfam" id="PF05572"/>
    </source>
</evidence>
<keyword evidence="11" id="KW-1185">Reference proteome</keyword>
<dbReference type="CDD" id="cd04275">
    <property type="entry name" value="ZnMc_pappalysin_like"/>
    <property type="match status" value="1"/>
</dbReference>
<protein>
    <recommendedName>
        <fullName evidence="9">Peptidase M43 pregnancy-associated plasma-A domain-containing protein</fullName>
    </recommendedName>
</protein>
<dbReference type="SUPFAM" id="SSF55486">
    <property type="entry name" value="Metalloproteases ('zincins'), catalytic domain"/>
    <property type="match status" value="1"/>
</dbReference>
<dbReference type="RefSeq" id="XP_069202806.1">
    <property type="nucleotide sequence ID" value="XM_069344975.1"/>
</dbReference>
<keyword evidence="7" id="KW-0482">Metalloprotease</keyword>
<feature type="domain" description="Peptidase M43 pregnancy-associated plasma-A" evidence="9">
    <location>
        <begin position="219"/>
        <end position="303"/>
    </location>
</feature>
<organism evidence="10 11">
    <name type="scientific">Neodothiora populina</name>
    <dbReference type="NCBI Taxonomy" id="2781224"/>
    <lineage>
        <taxon>Eukaryota</taxon>
        <taxon>Fungi</taxon>
        <taxon>Dikarya</taxon>
        <taxon>Ascomycota</taxon>
        <taxon>Pezizomycotina</taxon>
        <taxon>Dothideomycetes</taxon>
        <taxon>Dothideomycetidae</taxon>
        <taxon>Dothideales</taxon>
        <taxon>Dothioraceae</taxon>
        <taxon>Neodothiora</taxon>
    </lineage>
</organism>
<evidence type="ECO:0000256" key="8">
    <source>
        <dbReference type="ARBA" id="ARBA00023157"/>
    </source>
</evidence>
<dbReference type="EMBL" id="JBFMKM010000004">
    <property type="protein sequence ID" value="KAL1306534.1"/>
    <property type="molecule type" value="Genomic_DNA"/>
</dbReference>
<evidence type="ECO:0000313" key="10">
    <source>
        <dbReference type="EMBL" id="KAL1306534.1"/>
    </source>
</evidence>
<keyword evidence="6" id="KW-0862">Zinc</keyword>